<comment type="caution">
    <text evidence="1">The sequence shown here is derived from an EMBL/GenBank/DDBJ whole genome shotgun (WGS) entry which is preliminary data.</text>
</comment>
<evidence type="ECO:0008006" key="3">
    <source>
        <dbReference type="Google" id="ProtNLM"/>
    </source>
</evidence>
<dbReference type="PANTHER" id="PTHR31051:SF1">
    <property type="entry name" value="PROTEASOME ASSEMBLY CHAPERONE 3"/>
    <property type="match status" value="1"/>
</dbReference>
<evidence type="ECO:0000313" key="1">
    <source>
        <dbReference type="EMBL" id="KAB8291649.1"/>
    </source>
</evidence>
<sequence>MATATSSLANLPSTADVFQSPFPSPTKDAKAQIGGVDTNATCMYFSDKIIVTLMQGGRLHQWIQIPLTSASPTSYDTAIPLPPADDPGSNAASMMLPLQHLTPRTLLGAGDEEKERVGHLYASQIASMILGRNPEERRTILVGLGFVKVGDGRDSGEREAYFDLLELIGAVL</sequence>
<dbReference type="InterPro" id="IPR053720">
    <property type="entry name" value="Psm_Assembly_Chaperone"/>
</dbReference>
<protein>
    <recommendedName>
        <fullName evidence="3">Proteasome assembly chaperone 3</fullName>
    </recommendedName>
</protein>
<reference evidence="1 2" key="1">
    <citation type="submission" date="2019-06" db="EMBL/GenBank/DDBJ databases">
        <title>Genome Sequence of the Brown Rot Fungal Pathogen Monilinia laxa.</title>
        <authorList>
            <person name="De Miccolis Angelini R.M."/>
            <person name="Landi L."/>
            <person name="Abate D."/>
            <person name="Pollastro S."/>
            <person name="Romanazzi G."/>
            <person name="Faretra F."/>
        </authorList>
    </citation>
    <scope>NUCLEOTIDE SEQUENCE [LARGE SCALE GENOMIC DNA]</scope>
    <source>
        <strain evidence="1 2">Mlax316</strain>
    </source>
</reference>
<accession>A0A5N6JRZ6</accession>
<proteinExistence type="predicted"/>
<dbReference type="EMBL" id="VIGI01000014">
    <property type="protein sequence ID" value="KAB8291649.1"/>
    <property type="molecule type" value="Genomic_DNA"/>
</dbReference>
<dbReference type="Proteomes" id="UP000326757">
    <property type="component" value="Unassembled WGS sequence"/>
</dbReference>
<dbReference type="Gene3D" id="3.30.230.90">
    <property type="match status" value="1"/>
</dbReference>
<dbReference type="GO" id="GO:0043248">
    <property type="term" value="P:proteasome assembly"/>
    <property type="evidence" value="ECO:0007669"/>
    <property type="project" value="InterPro"/>
</dbReference>
<keyword evidence="2" id="KW-1185">Reference proteome</keyword>
<dbReference type="OrthoDB" id="5593278at2759"/>
<gene>
    <name evidence="1" type="ORF">EYC80_006449</name>
</gene>
<dbReference type="PANTHER" id="PTHR31051">
    <property type="entry name" value="PROTEASOME ASSEMBLY CHAPERONE 3"/>
    <property type="match status" value="1"/>
</dbReference>
<organism evidence="1 2">
    <name type="scientific">Monilinia laxa</name>
    <name type="common">Brown rot fungus</name>
    <name type="synonym">Sclerotinia laxa</name>
    <dbReference type="NCBI Taxonomy" id="61186"/>
    <lineage>
        <taxon>Eukaryota</taxon>
        <taxon>Fungi</taxon>
        <taxon>Dikarya</taxon>
        <taxon>Ascomycota</taxon>
        <taxon>Pezizomycotina</taxon>
        <taxon>Leotiomycetes</taxon>
        <taxon>Helotiales</taxon>
        <taxon>Sclerotiniaceae</taxon>
        <taxon>Monilinia</taxon>
    </lineage>
</organism>
<dbReference type="InterPro" id="IPR018788">
    <property type="entry name" value="Proteasome_assmbl_chp_3"/>
</dbReference>
<evidence type="ECO:0000313" key="2">
    <source>
        <dbReference type="Proteomes" id="UP000326757"/>
    </source>
</evidence>
<dbReference type="AlphaFoldDB" id="A0A5N6JRZ6"/>
<name>A0A5N6JRZ6_MONLA</name>